<feature type="transmembrane region" description="Helical" evidence="7">
    <location>
        <begin position="211"/>
        <end position="233"/>
    </location>
</feature>
<dbReference type="PANTHER" id="PTHR23514:SF3">
    <property type="entry name" value="BYPASS OF STOP CODON PROTEIN 6"/>
    <property type="match status" value="1"/>
</dbReference>
<feature type="domain" description="Major facilitator superfamily (MFS) profile" evidence="8">
    <location>
        <begin position="6"/>
        <end position="383"/>
    </location>
</feature>
<dbReference type="InterPro" id="IPR051788">
    <property type="entry name" value="MFS_Transporter"/>
</dbReference>
<proteinExistence type="inferred from homology"/>
<organism evidence="9 10">
    <name type="scientific">Carnobacterium inhibens</name>
    <dbReference type="NCBI Taxonomy" id="147709"/>
    <lineage>
        <taxon>Bacteria</taxon>
        <taxon>Bacillati</taxon>
        <taxon>Bacillota</taxon>
        <taxon>Bacilli</taxon>
        <taxon>Lactobacillales</taxon>
        <taxon>Carnobacteriaceae</taxon>
        <taxon>Carnobacterium</taxon>
    </lineage>
</organism>
<dbReference type="PROSITE" id="PS50850">
    <property type="entry name" value="MFS"/>
    <property type="match status" value="1"/>
</dbReference>
<evidence type="ECO:0000313" key="9">
    <source>
        <dbReference type="EMBL" id="MBC9825502.1"/>
    </source>
</evidence>
<feature type="transmembrane region" description="Helical" evidence="7">
    <location>
        <begin position="161"/>
        <end position="180"/>
    </location>
</feature>
<keyword evidence="10" id="KW-1185">Reference proteome</keyword>
<keyword evidence="4 7" id="KW-0812">Transmembrane</keyword>
<keyword evidence="5 7" id="KW-1133">Transmembrane helix</keyword>
<comment type="similarity">
    <text evidence="2">Belongs to the major facilitator superfamily.</text>
</comment>
<dbReference type="Proteomes" id="UP000638836">
    <property type="component" value="Unassembled WGS sequence"/>
</dbReference>
<dbReference type="RefSeq" id="WP_238336939.1">
    <property type="nucleotide sequence ID" value="NZ_WNJQ01000004.1"/>
</dbReference>
<evidence type="ECO:0000259" key="8">
    <source>
        <dbReference type="PROSITE" id="PS50850"/>
    </source>
</evidence>
<feature type="transmembrane region" description="Helical" evidence="7">
    <location>
        <begin position="5"/>
        <end position="27"/>
    </location>
</feature>
<dbReference type="EMBL" id="WNJQ01000004">
    <property type="protein sequence ID" value="MBC9825502.1"/>
    <property type="molecule type" value="Genomic_DNA"/>
</dbReference>
<dbReference type="InterPro" id="IPR020846">
    <property type="entry name" value="MFS_dom"/>
</dbReference>
<keyword evidence="6 7" id="KW-0472">Membrane</keyword>
<evidence type="ECO:0000256" key="2">
    <source>
        <dbReference type="ARBA" id="ARBA00008335"/>
    </source>
</evidence>
<feature type="transmembrane region" description="Helical" evidence="7">
    <location>
        <begin position="245"/>
        <end position="268"/>
    </location>
</feature>
<feature type="transmembrane region" description="Helical" evidence="7">
    <location>
        <begin position="39"/>
        <end position="58"/>
    </location>
</feature>
<accession>A0ABR7TDA6</accession>
<evidence type="ECO:0000256" key="5">
    <source>
        <dbReference type="ARBA" id="ARBA00022989"/>
    </source>
</evidence>
<feature type="transmembrane region" description="Helical" evidence="7">
    <location>
        <begin position="331"/>
        <end position="353"/>
    </location>
</feature>
<dbReference type="SUPFAM" id="SSF103473">
    <property type="entry name" value="MFS general substrate transporter"/>
    <property type="match status" value="1"/>
</dbReference>
<protein>
    <submittedName>
        <fullName evidence="9">MFS transporter</fullName>
    </submittedName>
</protein>
<feature type="transmembrane region" description="Helical" evidence="7">
    <location>
        <begin position="70"/>
        <end position="89"/>
    </location>
</feature>
<comment type="caution">
    <text evidence="9">The sequence shown here is derived from an EMBL/GenBank/DDBJ whole genome shotgun (WGS) entry which is preliminary data.</text>
</comment>
<feature type="transmembrane region" description="Helical" evidence="7">
    <location>
        <begin position="360"/>
        <end position="379"/>
    </location>
</feature>
<feature type="transmembrane region" description="Helical" evidence="7">
    <location>
        <begin position="95"/>
        <end position="118"/>
    </location>
</feature>
<reference evidence="9 10" key="1">
    <citation type="journal article" date="2020" name="Microorganisms">
        <title>New Insight into Antimicrobial Compounds from Food and Marine-Sourced Carnobacterium Species through Phenotype and Genome Analyses.</title>
        <authorList>
            <person name="Begrem S."/>
            <person name="Ivaniuk F."/>
            <person name="Gigout-Chevalier F."/>
            <person name="Kolypczuk L."/>
            <person name="Bonnetot S."/>
            <person name="Leroi F."/>
            <person name="Grovel O."/>
            <person name="Delbarre-Ladrat C."/>
            <person name="Passerini D."/>
        </authorList>
    </citation>
    <scope>NUCLEOTIDE SEQUENCE [LARGE SCALE GENOMIC DNA]</scope>
    <source>
        <strain evidence="9 10">MIP2551</strain>
    </source>
</reference>
<dbReference type="InterPro" id="IPR011701">
    <property type="entry name" value="MFS"/>
</dbReference>
<dbReference type="Pfam" id="PF07690">
    <property type="entry name" value="MFS_1"/>
    <property type="match status" value="1"/>
</dbReference>
<feature type="transmembrane region" description="Helical" evidence="7">
    <location>
        <begin position="280"/>
        <end position="311"/>
    </location>
</feature>
<dbReference type="InterPro" id="IPR036259">
    <property type="entry name" value="MFS_trans_sf"/>
</dbReference>
<evidence type="ECO:0000256" key="6">
    <source>
        <dbReference type="ARBA" id="ARBA00023136"/>
    </source>
</evidence>
<comment type="subcellular location">
    <subcellularLocation>
        <location evidence="1">Cell membrane</location>
        <topology evidence="1">Multi-pass membrane protein</topology>
    </subcellularLocation>
</comment>
<evidence type="ECO:0000256" key="3">
    <source>
        <dbReference type="ARBA" id="ARBA00022448"/>
    </source>
</evidence>
<name>A0ABR7TDA6_9LACT</name>
<dbReference type="PANTHER" id="PTHR23514">
    <property type="entry name" value="BYPASS OF STOP CODON PROTEIN 6"/>
    <property type="match status" value="1"/>
</dbReference>
<dbReference type="Gene3D" id="1.20.1250.20">
    <property type="entry name" value="MFS general substrate transporter like domains"/>
    <property type="match status" value="1"/>
</dbReference>
<feature type="transmembrane region" description="Helical" evidence="7">
    <location>
        <begin position="130"/>
        <end position="149"/>
    </location>
</feature>
<evidence type="ECO:0000256" key="1">
    <source>
        <dbReference type="ARBA" id="ARBA00004651"/>
    </source>
</evidence>
<evidence type="ECO:0000256" key="7">
    <source>
        <dbReference type="SAM" id="Phobius"/>
    </source>
</evidence>
<keyword evidence="3" id="KW-0813">Transport</keyword>
<gene>
    <name evidence="9" type="ORF">GLO26_06635</name>
</gene>
<evidence type="ECO:0000256" key="4">
    <source>
        <dbReference type="ARBA" id="ARBA00022692"/>
    </source>
</evidence>
<evidence type="ECO:0000313" key="10">
    <source>
        <dbReference type="Proteomes" id="UP000638836"/>
    </source>
</evidence>
<sequence>MRNIIFIFIIYITYISLGLPDSLLGVAWPDMVGEFHVTYSAVGIISMAIAVCTVISSLQTIRITQKTGTGKLVLSSILLTAMGLIGFAFTKNFFLLIVAALPLGFGAGAIDTSVNNYVSSNLKAYHMNWLHAFWGMGATLGPIIMGVVLDNHFSWRNGYLIIGSIQLILAFILLFSLPLWKQNEQKVAIEPNKSKLSFGALLKQKGVMWSLLSFLFYVGIEGTIFLWGSSYLVEIKSVTAASASFILSLFFASITLGRIISGFVTFWLSNPKLLLLSESILLIGISTVAIGRGSILYIGFILIGLGCAAIFPTMMHETPERFGARNSGAIIGFQVAFGYVGVTILPPLLGILFQRVSMNLFPLFLVGFVLILIVVTLLIEKGKTIEPL</sequence>